<accession>A0ABV8HZD2</accession>
<sequence length="51" mass="5526">MIAAPGSLQQARGILRDLADHHLTPDAAAGTHHTRPAFILASAIIWSSRRR</sequence>
<comment type="caution">
    <text evidence="1">The sequence shown here is derived from an EMBL/GenBank/DDBJ whole genome shotgun (WGS) entry which is preliminary data.</text>
</comment>
<proteinExistence type="predicted"/>
<evidence type="ECO:0000313" key="1">
    <source>
        <dbReference type="EMBL" id="MFC4036294.1"/>
    </source>
</evidence>
<name>A0ABV8HZD2_9ACTN</name>
<reference evidence="2" key="1">
    <citation type="journal article" date="2019" name="Int. J. Syst. Evol. Microbiol.">
        <title>The Global Catalogue of Microorganisms (GCM) 10K type strain sequencing project: providing services to taxonomists for standard genome sequencing and annotation.</title>
        <authorList>
            <consortium name="The Broad Institute Genomics Platform"/>
            <consortium name="The Broad Institute Genome Sequencing Center for Infectious Disease"/>
            <person name="Wu L."/>
            <person name="Ma J."/>
        </authorList>
    </citation>
    <scope>NUCLEOTIDE SEQUENCE [LARGE SCALE GENOMIC DNA]</scope>
    <source>
        <strain evidence="2">CGMCC 4.7237</strain>
    </source>
</reference>
<dbReference type="EMBL" id="JBHSBB010000048">
    <property type="protein sequence ID" value="MFC4036294.1"/>
    <property type="molecule type" value="Genomic_DNA"/>
</dbReference>
<evidence type="ECO:0000313" key="2">
    <source>
        <dbReference type="Proteomes" id="UP001595765"/>
    </source>
</evidence>
<gene>
    <name evidence="1" type="ORF">ACFO3J_33345</name>
</gene>
<dbReference type="RefSeq" id="WP_386437748.1">
    <property type="nucleotide sequence ID" value="NZ_JBHSBB010000048.1"/>
</dbReference>
<dbReference type="Proteomes" id="UP001595765">
    <property type="component" value="Unassembled WGS sequence"/>
</dbReference>
<organism evidence="1 2">
    <name type="scientific">Streptomyces polygonati</name>
    <dbReference type="NCBI Taxonomy" id="1617087"/>
    <lineage>
        <taxon>Bacteria</taxon>
        <taxon>Bacillati</taxon>
        <taxon>Actinomycetota</taxon>
        <taxon>Actinomycetes</taxon>
        <taxon>Kitasatosporales</taxon>
        <taxon>Streptomycetaceae</taxon>
        <taxon>Streptomyces</taxon>
    </lineage>
</organism>
<keyword evidence="2" id="KW-1185">Reference proteome</keyword>
<protein>
    <submittedName>
        <fullName evidence="1">Uncharacterized protein</fullName>
    </submittedName>
</protein>